<proteinExistence type="predicted"/>
<reference evidence="1" key="1">
    <citation type="journal article" date="2015" name="Genome Announc.">
        <title>Complete Genome Sequence of the Bacteriochlorophyll b-Producing Photosynthetic Bacterium Blastochloris viridis.</title>
        <authorList>
            <person name="Tsukatani Y."/>
            <person name="Hirose Y."/>
            <person name="Harada J."/>
            <person name="Misawa N."/>
            <person name="Mori K."/>
            <person name="Inoue K."/>
            <person name="Tamiaki H."/>
        </authorList>
    </citation>
    <scope>NUCLEOTIDE SEQUENCE [LARGE SCALE GENOMIC DNA]</scope>
    <source>
        <strain evidence="1">DSM 133</strain>
    </source>
</reference>
<dbReference type="EMBL" id="AP014854">
    <property type="protein sequence ID" value="BAS00649.1"/>
    <property type="molecule type" value="Genomic_DNA"/>
</dbReference>
<protein>
    <submittedName>
        <fullName evidence="1">Uncharacterized protein</fullName>
    </submittedName>
</protein>
<evidence type="ECO:0000313" key="1">
    <source>
        <dbReference type="EMBL" id="BAS00649.1"/>
    </source>
</evidence>
<organism evidence="1">
    <name type="scientific">Blastochloris viridis</name>
    <name type="common">Rhodopseudomonas viridis</name>
    <dbReference type="NCBI Taxonomy" id="1079"/>
    <lineage>
        <taxon>Bacteria</taxon>
        <taxon>Pseudomonadati</taxon>
        <taxon>Pseudomonadota</taxon>
        <taxon>Alphaproteobacteria</taxon>
        <taxon>Hyphomicrobiales</taxon>
        <taxon>Blastochloridaceae</taxon>
        <taxon>Blastochloris</taxon>
    </lineage>
</organism>
<accession>A0A182D5M4</accession>
<gene>
    <name evidence="1" type="ORF">BV133_3055</name>
</gene>
<dbReference type="AlphaFoldDB" id="A0A182D5M4"/>
<name>A0A182D5M4_BLAVI</name>
<sequence length="116" mass="13017">MRAVGPPDEPDLAEDLRLVVRERPGRPEVWERPFVTDQHNWITGVHTGDRTKHAIMVRPHLADLAFAAARLPPRAWATPAPLSRTGRGAAPTSVRVDLPLEFRGHDRPIAGSRLWR</sequence>